<reference evidence="3" key="1">
    <citation type="journal article" date="2022" name="bioRxiv">
        <title>Sequencing and chromosome-scale assembly of the giantPleurodeles waltlgenome.</title>
        <authorList>
            <person name="Brown T."/>
            <person name="Elewa A."/>
            <person name="Iarovenko S."/>
            <person name="Subramanian E."/>
            <person name="Araus A.J."/>
            <person name="Petzold A."/>
            <person name="Susuki M."/>
            <person name="Suzuki K.-i.T."/>
            <person name="Hayashi T."/>
            <person name="Toyoda A."/>
            <person name="Oliveira C."/>
            <person name="Osipova E."/>
            <person name="Leigh N.D."/>
            <person name="Simon A."/>
            <person name="Yun M.H."/>
        </authorList>
    </citation>
    <scope>NUCLEOTIDE SEQUENCE</scope>
    <source>
        <strain evidence="3">20211129_DDA</strain>
        <tissue evidence="3">Liver</tissue>
    </source>
</reference>
<evidence type="ECO:0000313" key="3">
    <source>
        <dbReference type="EMBL" id="KAJ1152369.1"/>
    </source>
</evidence>
<accession>A0AAV7RHP1</accession>
<dbReference type="SMART" id="SM00349">
    <property type="entry name" value="KRAB"/>
    <property type="match status" value="1"/>
</dbReference>
<keyword evidence="4" id="KW-1185">Reference proteome</keyword>
<proteinExistence type="predicted"/>
<dbReference type="Pfam" id="PF01352">
    <property type="entry name" value="KRAB"/>
    <property type="match status" value="1"/>
</dbReference>
<feature type="compositionally biased region" description="Polar residues" evidence="1">
    <location>
        <begin position="318"/>
        <end position="330"/>
    </location>
</feature>
<dbReference type="AlphaFoldDB" id="A0AAV7RHP1"/>
<feature type="region of interest" description="Disordered" evidence="1">
    <location>
        <begin position="275"/>
        <end position="330"/>
    </location>
</feature>
<dbReference type="InterPro" id="IPR001909">
    <property type="entry name" value="KRAB"/>
</dbReference>
<protein>
    <recommendedName>
        <fullName evidence="2">KRAB domain-containing protein</fullName>
    </recommendedName>
</protein>
<dbReference type="EMBL" id="JANPWB010000009">
    <property type="protein sequence ID" value="KAJ1152369.1"/>
    <property type="molecule type" value="Genomic_DNA"/>
</dbReference>
<dbReference type="InterPro" id="IPR050169">
    <property type="entry name" value="Krueppel_C2H2_ZnF"/>
</dbReference>
<dbReference type="PANTHER" id="PTHR23232:SF142">
    <property type="entry name" value="GASTRULA ZINC FINGER PROTEIN XLCGF57.1-LIKE-RELATED"/>
    <property type="match status" value="1"/>
</dbReference>
<feature type="domain" description="KRAB" evidence="2">
    <location>
        <begin position="13"/>
        <end position="114"/>
    </location>
</feature>
<dbReference type="Gene3D" id="6.10.140.140">
    <property type="match status" value="1"/>
</dbReference>
<dbReference type="SUPFAM" id="SSF109640">
    <property type="entry name" value="KRAB domain (Kruppel-associated box)"/>
    <property type="match status" value="1"/>
</dbReference>
<feature type="compositionally biased region" description="Polar residues" evidence="1">
    <location>
        <begin position="279"/>
        <end position="290"/>
    </location>
</feature>
<evidence type="ECO:0000259" key="2">
    <source>
        <dbReference type="PROSITE" id="PS50805"/>
    </source>
</evidence>
<dbReference type="Proteomes" id="UP001066276">
    <property type="component" value="Chromosome 5"/>
</dbReference>
<name>A0AAV7RHP1_PLEWA</name>
<evidence type="ECO:0000313" key="4">
    <source>
        <dbReference type="Proteomes" id="UP001066276"/>
    </source>
</evidence>
<dbReference type="GO" id="GO:0006355">
    <property type="term" value="P:regulation of DNA-templated transcription"/>
    <property type="evidence" value="ECO:0007669"/>
    <property type="project" value="InterPro"/>
</dbReference>
<sequence>MSHQEVHNPQPPVTFYDVAACFSEEEWTLLHKWQKELYQNVMTELHQSVISLGETLAAFKEKRHEDQELKNSLNTDGPLDEDTFTVADTSLKIKYEVDQYPKIHQTSERKESLNPLRDAVANSDVECKEERKCKEEKNNNEVLKDLLDQDRVRSKDMLSTGHERDGFSALTSDNGLTRGQEINANVLDTQKTEQGESCTNTSSDCVPADSFRCKEEKSTAYVTPPDPERTKNPKPCSMVALQGALTCSAAECLQPTWGFPFLSCGLEVKAWDQNDTEGQESLSGPGSGPSNKIRDEPPHVVSEEVCSMNKQHSESWEHTTSPTGNSTSLAYTKQEARNWQRTCKQSECGRNGSPNLNQIRQPRILHGEKVNEYADYDSSVSQRSHHVEHQEDHPIHRTDESPAVSSVMRVQVHFDYPVLRVEGKMILKYEV</sequence>
<feature type="compositionally biased region" description="Basic and acidic residues" evidence="1">
    <location>
        <begin position="292"/>
        <end position="302"/>
    </location>
</feature>
<gene>
    <name evidence="3" type="ORF">NDU88_005144</name>
</gene>
<dbReference type="InterPro" id="IPR036051">
    <property type="entry name" value="KRAB_dom_sf"/>
</dbReference>
<organism evidence="3 4">
    <name type="scientific">Pleurodeles waltl</name>
    <name type="common">Iberian ribbed newt</name>
    <dbReference type="NCBI Taxonomy" id="8319"/>
    <lineage>
        <taxon>Eukaryota</taxon>
        <taxon>Metazoa</taxon>
        <taxon>Chordata</taxon>
        <taxon>Craniata</taxon>
        <taxon>Vertebrata</taxon>
        <taxon>Euteleostomi</taxon>
        <taxon>Amphibia</taxon>
        <taxon>Batrachia</taxon>
        <taxon>Caudata</taxon>
        <taxon>Salamandroidea</taxon>
        <taxon>Salamandridae</taxon>
        <taxon>Pleurodelinae</taxon>
        <taxon>Pleurodeles</taxon>
    </lineage>
</organism>
<evidence type="ECO:0000256" key="1">
    <source>
        <dbReference type="SAM" id="MobiDB-lite"/>
    </source>
</evidence>
<dbReference type="PANTHER" id="PTHR23232">
    <property type="entry name" value="KRAB DOMAIN C2H2 ZINC FINGER"/>
    <property type="match status" value="1"/>
</dbReference>
<dbReference type="PROSITE" id="PS50805">
    <property type="entry name" value="KRAB"/>
    <property type="match status" value="1"/>
</dbReference>
<dbReference type="CDD" id="cd07765">
    <property type="entry name" value="KRAB_A-box"/>
    <property type="match status" value="1"/>
</dbReference>
<comment type="caution">
    <text evidence="3">The sequence shown here is derived from an EMBL/GenBank/DDBJ whole genome shotgun (WGS) entry which is preliminary data.</text>
</comment>